<dbReference type="RefSeq" id="WP_266068929.1">
    <property type="nucleotide sequence ID" value="NZ_JAPJDA010000007.1"/>
</dbReference>
<comment type="caution">
    <text evidence="1">The sequence shown here is derived from an EMBL/GenBank/DDBJ whole genome shotgun (WGS) entry which is preliminary data.</text>
</comment>
<sequence length="154" mass="18532">MKSIFFIFLRMIFWSNSSAQNQESDKYDSFTENENYQVQMKISDNKHIIKYSRKIDSLNFHLEIIPSMRNIFDSVSRLSDNKQIFIKIIQVDKNLYQIDQMNFINLDGRNISVHRDSDHLFNIDLSDYKLRMIDCQNCMEEISFSIYDKETEKE</sequence>
<name>A0A9X3CWB6_9FLAO</name>
<organism evidence="1 2">
    <name type="scientific">Salinimicrobium profundisediminis</name>
    <dbReference type="NCBI Taxonomy" id="2994553"/>
    <lineage>
        <taxon>Bacteria</taxon>
        <taxon>Pseudomonadati</taxon>
        <taxon>Bacteroidota</taxon>
        <taxon>Flavobacteriia</taxon>
        <taxon>Flavobacteriales</taxon>
        <taxon>Flavobacteriaceae</taxon>
        <taxon>Salinimicrobium</taxon>
    </lineage>
</organism>
<evidence type="ECO:0000313" key="2">
    <source>
        <dbReference type="Proteomes" id="UP001148482"/>
    </source>
</evidence>
<proteinExistence type="predicted"/>
<reference evidence="1" key="1">
    <citation type="submission" date="2022-11" db="EMBL/GenBank/DDBJ databases">
        <title>Salinimicrobium profundisediminis sp. nov., isolated from deep-sea sediment of the Mariana Trench.</title>
        <authorList>
            <person name="Fu H."/>
        </authorList>
    </citation>
    <scope>NUCLEOTIDE SEQUENCE</scope>
    <source>
        <strain evidence="1">MT39</strain>
    </source>
</reference>
<evidence type="ECO:0000313" key="1">
    <source>
        <dbReference type="EMBL" id="MCX2837693.1"/>
    </source>
</evidence>
<keyword evidence="2" id="KW-1185">Reference proteome</keyword>
<dbReference type="AlphaFoldDB" id="A0A9X3CWB6"/>
<protein>
    <submittedName>
        <fullName evidence="1">Uncharacterized protein</fullName>
    </submittedName>
</protein>
<dbReference type="Proteomes" id="UP001148482">
    <property type="component" value="Unassembled WGS sequence"/>
</dbReference>
<gene>
    <name evidence="1" type="ORF">OQ279_05960</name>
</gene>
<accession>A0A9X3CWB6</accession>
<dbReference type="EMBL" id="JAPJDA010000007">
    <property type="protein sequence ID" value="MCX2837693.1"/>
    <property type="molecule type" value="Genomic_DNA"/>
</dbReference>